<feature type="domain" description="Initiator Rep protein WH1" evidence="2">
    <location>
        <begin position="12"/>
        <end position="161"/>
    </location>
</feature>
<dbReference type="Proteomes" id="UP000003953">
    <property type="component" value="Unassembled WGS sequence"/>
</dbReference>
<dbReference type="HOGENOM" id="CLU_104126_0_0_7"/>
<dbReference type="Pfam" id="PF01051">
    <property type="entry name" value="Rep3_N"/>
    <property type="match status" value="1"/>
</dbReference>
<dbReference type="InterPro" id="IPR000525">
    <property type="entry name" value="Initiator_Rep_WH1"/>
</dbReference>
<organism evidence="3 4">
    <name type="scientific">Helicobacter pullorum MIT 98-5489</name>
    <dbReference type="NCBI Taxonomy" id="537972"/>
    <lineage>
        <taxon>Bacteria</taxon>
        <taxon>Pseudomonadati</taxon>
        <taxon>Campylobacterota</taxon>
        <taxon>Epsilonproteobacteria</taxon>
        <taxon>Campylobacterales</taxon>
        <taxon>Helicobacteraceae</taxon>
        <taxon>Helicobacter</taxon>
    </lineage>
</organism>
<evidence type="ECO:0000256" key="1">
    <source>
        <dbReference type="ARBA" id="ARBA00038283"/>
    </source>
</evidence>
<accession>C5EXK6</accession>
<dbReference type="EMBL" id="DS990441">
    <property type="protein sequence ID" value="EEQ63017.1"/>
    <property type="molecule type" value="Genomic_DNA"/>
</dbReference>
<dbReference type="AlphaFoldDB" id="C5EXK6"/>
<keyword evidence="4" id="KW-1185">Reference proteome</keyword>
<dbReference type="eggNOG" id="COG5527">
    <property type="taxonomic scope" value="Bacteria"/>
</dbReference>
<dbReference type="GO" id="GO:0006270">
    <property type="term" value="P:DNA replication initiation"/>
    <property type="evidence" value="ECO:0007669"/>
    <property type="project" value="InterPro"/>
</dbReference>
<comment type="similarity">
    <text evidence="1">Belongs to the initiator RepB protein family.</text>
</comment>
<evidence type="ECO:0000313" key="3">
    <source>
        <dbReference type="EMBL" id="EEQ63017.1"/>
    </source>
</evidence>
<reference evidence="4" key="1">
    <citation type="journal article" date="2014" name="Genome Announc.">
        <title>Draft genome sequences of six enterohepatic helicobacter species isolated from humans and one from rhesus macaques.</title>
        <authorList>
            <person name="Shen Z."/>
            <person name="Sheh A."/>
            <person name="Young S.K."/>
            <person name="Abouelliel A."/>
            <person name="Ward D.V."/>
            <person name="Earl A.M."/>
            <person name="Fox J.G."/>
        </authorList>
    </citation>
    <scope>NUCLEOTIDE SEQUENCE [LARGE SCALE GENOMIC DNA]</scope>
    <source>
        <strain evidence="4">MIT 98-5489</strain>
    </source>
</reference>
<sequence>MKNYLSTIKDNIVYHNDMNKFVFKNFNEADFNLFFTICFFAKEQRNNGELISLSFNVLKRFIPNERNKKRFYGNIVEFARKLNSLSTKEYNIDEDGYRKFSINSFFEQIEVDEKNEILSFRISKKSLYLIYEVFQRYTIFDMKDFCEIKGKYTKNLFRLLKQWEGSGKFQINYENFLVLFDIPKSYTAFFIEDKVIKPSIDLLNGKNSKNKVYFANLQYEKIKDKHSKRARR</sequence>
<dbReference type="RefSeq" id="WP_005021159.1">
    <property type="nucleotide sequence ID" value="NZ_DS990441.1"/>
</dbReference>
<dbReference type="InterPro" id="IPR036390">
    <property type="entry name" value="WH_DNA-bd_sf"/>
</dbReference>
<dbReference type="GO" id="GO:0003887">
    <property type="term" value="F:DNA-directed DNA polymerase activity"/>
    <property type="evidence" value="ECO:0007669"/>
    <property type="project" value="InterPro"/>
</dbReference>
<name>C5EXK6_9HELI</name>
<evidence type="ECO:0000259" key="2">
    <source>
        <dbReference type="Pfam" id="PF01051"/>
    </source>
</evidence>
<gene>
    <name evidence="3" type="ORF">HPMG_00474</name>
</gene>
<dbReference type="SUPFAM" id="SSF46785">
    <property type="entry name" value="Winged helix' DNA-binding domain"/>
    <property type="match status" value="1"/>
</dbReference>
<dbReference type="InterPro" id="IPR036388">
    <property type="entry name" value="WH-like_DNA-bd_sf"/>
</dbReference>
<proteinExistence type="inferred from homology"/>
<protein>
    <submittedName>
        <fullName evidence="3">Initiator RepB protein</fullName>
    </submittedName>
</protein>
<evidence type="ECO:0000313" key="4">
    <source>
        <dbReference type="Proteomes" id="UP000003953"/>
    </source>
</evidence>
<dbReference type="Gene3D" id="1.10.10.10">
    <property type="entry name" value="Winged helix-like DNA-binding domain superfamily/Winged helix DNA-binding domain"/>
    <property type="match status" value="1"/>
</dbReference>